<feature type="transmembrane region" description="Helical" evidence="13">
    <location>
        <begin position="685"/>
        <end position="706"/>
    </location>
</feature>
<dbReference type="NCBIfam" id="TIGR00437">
    <property type="entry name" value="feoB"/>
    <property type="match status" value="1"/>
</dbReference>
<dbReference type="Pfam" id="PF17910">
    <property type="entry name" value="FeoB_Cyto"/>
    <property type="match status" value="1"/>
</dbReference>
<dbReference type="STRING" id="119641.SAMN05421842_107115"/>
<evidence type="ECO:0000256" key="2">
    <source>
        <dbReference type="ARBA" id="ARBA00004651"/>
    </source>
</evidence>
<keyword evidence="7 13" id="KW-1133">Transmembrane helix</keyword>
<evidence type="ECO:0000256" key="4">
    <source>
        <dbReference type="ARBA" id="ARBA00022475"/>
    </source>
</evidence>
<feature type="binding site" evidence="11">
    <location>
        <begin position="78"/>
        <end position="81"/>
    </location>
    <ligand>
        <name>GTP</name>
        <dbReference type="ChEBI" id="CHEBI:37565"/>
        <label>1</label>
    </ligand>
</feature>
<dbReference type="GO" id="GO:0046872">
    <property type="term" value="F:metal ion binding"/>
    <property type="evidence" value="ECO:0007669"/>
    <property type="project" value="UniProtKB-KW"/>
</dbReference>
<dbReference type="AlphaFoldDB" id="A0A1I1L732"/>
<dbReference type="GO" id="GO:0015093">
    <property type="term" value="F:ferrous iron transmembrane transporter activity"/>
    <property type="evidence" value="ECO:0007669"/>
    <property type="project" value="UniProtKB-UniRule"/>
</dbReference>
<evidence type="ECO:0000256" key="7">
    <source>
        <dbReference type="ARBA" id="ARBA00022989"/>
    </source>
</evidence>
<evidence type="ECO:0000256" key="1">
    <source>
        <dbReference type="ARBA" id="ARBA00003926"/>
    </source>
</evidence>
<dbReference type="OrthoDB" id="9809127at2"/>
<evidence type="ECO:0000259" key="14">
    <source>
        <dbReference type="PROSITE" id="PS51711"/>
    </source>
</evidence>
<reference evidence="15 16" key="1">
    <citation type="submission" date="2016-10" db="EMBL/GenBank/DDBJ databases">
        <authorList>
            <person name="de Groot N.N."/>
        </authorList>
    </citation>
    <scope>NUCLEOTIDE SEQUENCE [LARGE SCALE GENOMIC DNA]</scope>
    <source>
        <strain evidence="15 16">DSM 12992</strain>
    </source>
</reference>
<feature type="transmembrane region" description="Helical" evidence="13">
    <location>
        <begin position="644"/>
        <end position="665"/>
    </location>
</feature>
<feature type="transmembrane region" description="Helical" evidence="13">
    <location>
        <begin position="616"/>
        <end position="632"/>
    </location>
</feature>
<dbReference type="InterPro" id="IPR027417">
    <property type="entry name" value="P-loop_NTPase"/>
</dbReference>
<keyword evidence="4" id="KW-1003">Cell membrane</keyword>
<feature type="binding site" evidence="11">
    <location>
        <begin position="32"/>
        <end position="39"/>
    </location>
    <ligand>
        <name>GTP</name>
        <dbReference type="ChEBI" id="CHEBI:37565"/>
        <label>1</label>
    </ligand>
</feature>
<evidence type="ECO:0000256" key="12">
    <source>
        <dbReference type="PIRSR" id="PIRSR603373-2"/>
    </source>
</evidence>
<comment type="similarity">
    <text evidence="13">Belongs to the TRAFAC class TrmE-Era-EngA-EngB-Septin-like GTPase superfamily. FeoB GTPase (TC 9.A.8) family.</text>
</comment>
<feature type="transmembrane region" description="Helical" evidence="13">
    <location>
        <begin position="468"/>
        <end position="488"/>
    </location>
</feature>
<feature type="transmembrane region" description="Helical" evidence="13">
    <location>
        <begin position="552"/>
        <end position="573"/>
    </location>
</feature>
<dbReference type="InterPro" id="IPR030389">
    <property type="entry name" value="G_FEOB_dom"/>
</dbReference>
<dbReference type="InterPro" id="IPR003373">
    <property type="entry name" value="Fe2_transport_prot-B"/>
</dbReference>
<dbReference type="PRINTS" id="PR00326">
    <property type="entry name" value="GTP1OBG"/>
</dbReference>
<dbReference type="GO" id="GO:0005886">
    <property type="term" value="C:plasma membrane"/>
    <property type="evidence" value="ECO:0007669"/>
    <property type="project" value="UniProtKB-SubCell"/>
</dbReference>
<evidence type="ECO:0000256" key="13">
    <source>
        <dbReference type="RuleBase" id="RU362098"/>
    </source>
</evidence>
<keyword evidence="8 11" id="KW-0342">GTP-binding</keyword>
<dbReference type="InterPro" id="IPR041069">
    <property type="entry name" value="FeoB_Cyto"/>
</dbReference>
<dbReference type="PANTHER" id="PTHR43185:SF2">
    <property type="entry name" value="FERROUS IRON TRANSPORT PROTEIN B"/>
    <property type="match status" value="1"/>
</dbReference>
<evidence type="ECO:0000256" key="9">
    <source>
        <dbReference type="ARBA" id="ARBA00023136"/>
    </source>
</evidence>
<dbReference type="EMBL" id="FOMG01000007">
    <property type="protein sequence ID" value="SFC68874.1"/>
    <property type="molecule type" value="Genomic_DNA"/>
</dbReference>
<dbReference type="SUPFAM" id="SSF52540">
    <property type="entry name" value="P-loop containing nucleoside triphosphate hydrolases"/>
    <property type="match status" value="1"/>
</dbReference>
<keyword evidence="12" id="KW-0460">Magnesium</keyword>
<dbReference type="InterPro" id="IPR011640">
    <property type="entry name" value="Fe2_transport_prot_B_C"/>
</dbReference>
<feature type="binding site" evidence="12">
    <location>
        <position position="44"/>
    </location>
    <ligand>
        <name>Mg(2+)</name>
        <dbReference type="ChEBI" id="CHEBI:18420"/>
        <label>2</label>
    </ligand>
</feature>
<accession>A0A1I1L732</accession>
<evidence type="ECO:0000256" key="8">
    <source>
        <dbReference type="ARBA" id="ARBA00023134"/>
    </source>
</evidence>
<dbReference type="InterPro" id="IPR011642">
    <property type="entry name" value="Gate_dom"/>
</dbReference>
<keyword evidence="6 11" id="KW-0547">Nucleotide-binding</keyword>
<feature type="transmembrane region" description="Helical" evidence="13">
    <location>
        <begin position="314"/>
        <end position="332"/>
    </location>
</feature>
<feature type="binding site" evidence="11">
    <location>
        <begin position="138"/>
        <end position="141"/>
    </location>
    <ligand>
        <name>GTP</name>
        <dbReference type="ChEBI" id="CHEBI:37565"/>
        <label>1</label>
    </ligand>
</feature>
<evidence type="ECO:0000256" key="10">
    <source>
        <dbReference type="NCBIfam" id="TIGR00437"/>
    </source>
</evidence>
<dbReference type="GO" id="GO:0005525">
    <property type="term" value="F:GTP binding"/>
    <property type="evidence" value="ECO:0007669"/>
    <property type="project" value="UniProtKB-KW"/>
</dbReference>
<evidence type="ECO:0000256" key="11">
    <source>
        <dbReference type="PIRSR" id="PIRSR603373-1"/>
    </source>
</evidence>
<dbReference type="Pfam" id="PF07664">
    <property type="entry name" value="FeoB_C"/>
    <property type="match status" value="1"/>
</dbReference>
<name>A0A1I1L732_9CLOT</name>
<dbReference type="Gene3D" id="3.40.50.300">
    <property type="entry name" value="P-loop containing nucleotide triphosphate hydrolases"/>
    <property type="match status" value="1"/>
</dbReference>
<evidence type="ECO:0000256" key="6">
    <source>
        <dbReference type="ARBA" id="ARBA00022741"/>
    </source>
</evidence>
<keyword evidence="12" id="KW-0479">Metal-binding</keyword>
<keyword evidence="5 13" id="KW-0812">Transmembrane</keyword>
<dbReference type="PROSITE" id="PS51711">
    <property type="entry name" value="G_FEOB"/>
    <property type="match status" value="1"/>
</dbReference>
<evidence type="ECO:0000313" key="15">
    <source>
        <dbReference type="EMBL" id="SFC68874.1"/>
    </source>
</evidence>
<keyword evidence="3 13" id="KW-0813">Transport</keyword>
<keyword evidence="13" id="KW-0408">Iron</keyword>
<feature type="binding site" evidence="12">
    <location>
        <position position="47"/>
    </location>
    <ligand>
        <name>Mg(2+)</name>
        <dbReference type="ChEBI" id="CHEBI:18420"/>
        <label>2</label>
    </ligand>
</feature>
<dbReference type="PANTHER" id="PTHR43185">
    <property type="entry name" value="FERROUS IRON TRANSPORT PROTEIN B"/>
    <property type="match status" value="1"/>
</dbReference>
<dbReference type="Proteomes" id="UP000199263">
    <property type="component" value="Unassembled WGS sequence"/>
</dbReference>
<dbReference type="InterPro" id="IPR006073">
    <property type="entry name" value="GTP-bd"/>
</dbReference>
<organism evidence="15 16">
    <name type="scientific">Clostridium uliginosum</name>
    <dbReference type="NCBI Taxonomy" id="119641"/>
    <lineage>
        <taxon>Bacteria</taxon>
        <taxon>Bacillati</taxon>
        <taxon>Bacillota</taxon>
        <taxon>Clostridia</taxon>
        <taxon>Eubacteriales</taxon>
        <taxon>Clostridiaceae</taxon>
        <taxon>Clostridium</taxon>
    </lineage>
</organism>
<feature type="transmembrane region" description="Helical" evidence="13">
    <location>
        <begin position="494"/>
        <end position="515"/>
    </location>
</feature>
<feature type="transmembrane region" description="Helical" evidence="13">
    <location>
        <begin position="426"/>
        <end position="447"/>
    </location>
</feature>
<evidence type="ECO:0000256" key="3">
    <source>
        <dbReference type="ARBA" id="ARBA00022448"/>
    </source>
</evidence>
<sequence>MGLTKSSTGINILSGEKDNGCEKSRFEIGLAGNPNVGKSTVFNALTGLNQHTGNWPGKTVANAEGCYEYNNSINKVIDLPGTYSLLSSSEEEEIARDYICFSNSDLIVVVADATSLERNLNLFFQISEITEKVILCVNLIDEANKKGITINKKLLSNEIGACVVLTAARQNVGIEQLKSKIKEESENKRIKTKEIIYDEHIEDGINRIKEILKDNKCILSDERKLRWAALRLLEGNNGITNSIITNFNINNETSLEIENIRKDIKEKCKDKSIEDLVVEKLVKESESIAKKVVQVENKYDTFHKKVDKILVSKGTGIPIMIILLMVILWITITLANYPSQLLSNLFANIEGWLRNVLAQTSIPIWLSGMLIDGVYVTLAWVISVMLPPMAIFFPMFTLLEDLGYLPRIAFNLDKCFKKCCSCGKQALTMCMGLGCNAAGVIGCRIINSPRERLIAILTNVFMPCNGRFPTLITVATIFIGGGLVGGITGSLVSAMSVTAVVILGVIMTLISSRILSKTILKGIPSNFILELPPYRKPQIGQVIIRSIVDRTLYVLGRAIAVAAPAGIVIWIFANVPVGGGSLLNYCANFLNPFAHAIGLDGYILMALILGFPANEIVMPIIIMSYLSAGTMLELDSLLELKELLIANGWTLLTAINMMILCLMHYPCGTTLWTIKKETKSLKWTITAFLLPTIAGIITCFIVAQVWRLFA</sequence>
<keyword evidence="13" id="KW-0410">Iron transport</keyword>
<comment type="subcellular location">
    <subcellularLocation>
        <location evidence="2 13">Cell membrane</location>
        <topology evidence="2 13">Multi-pass membrane protein</topology>
    </subcellularLocation>
</comment>
<gene>
    <name evidence="15" type="ORF">SAMN05421842_107115</name>
</gene>
<keyword evidence="13" id="KW-0406">Ion transport</keyword>
<feature type="binding site" evidence="12">
    <location>
        <position position="43"/>
    </location>
    <ligand>
        <name>Mg(2+)</name>
        <dbReference type="ChEBI" id="CHEBI:18420"/>
        <label>2</label>
    </ligand>
</feature>
<keyword evidence="9 13" id="KW-0472">Membrane</keyword>
<dbReference type="Pfam" id="PF02421">
    <property type="entry name" value="FeoB_N"/>
    <property type="match status" value="1"/>
</dbReference>
<evidence type="ECO:0000256" key="5">
    <source>
        <dbReference type="ARBA" id="ARBA00022692"/>
    </source>
</evidence>
<feature type="binding site" evidence="12">
    <location>
        <position position="46"/>
    </location>
    <ligand>
        <name>Mg(2+)</name>
        <dbReference type="ChEBI" id="CHEBI:18420"/>
        <label>2</label>
    </ligand>
</feature>
<feature type="domain" description="FeoB-type G" evidence="14">
    <location>
        <begin position="25"/>
        <end position="187"/>
    </location>
</feature>
<comment type="function">
    <text evidence="1 13">Probable transporter of a GTP-driven Fe(2+) uptake system.</text>
</comment>
<evidence type="ECO:0000313" key="16">
    <source>
        <dbReference type="Proteomes" id="UP000199263"/>
    </source>
</evidence>
<dbReference type="CDD" id="cd01879">
    <property type="entry name" value="FeoB"/>
    <property type="match status" value="1"/>
</dbReference>
<keyword evidence="16" id="KW-1185">Reference proteome</keyword>
<dbReference type="InterPro" id="IPR050860">
    <property type="entry name" value="FeoB_GTPase"/>
</dbReference>
<protein>
    <recommendedName>
        <fullName evidence="10 13">Ferrous iron transport protein B</fullName>
    </recommendedName>
</protein>
<dbReference type="Pfam" id="PF07670">
    <property type="entry name" value="Gate"/>
    <property type="match status" value="2"/>
</dbReference>
<proteinExistence type="inferred from homology"/>
<dbReference type="RefSeq" id="WP_090089998.1">
    <property type="nucleotide sequence ID" value="NZ_FOMG01000007.1"/>
</dbReference>
<dbReference type="Gene3D" id="1.10.287.1770">
    <property type="match status" value="1"/>
</dbReference>